<name>A0AAW1XVS5_RUBAR</name>
<dbReference type="GO" id="GO:0006865">
    <property type="term" value="P:amino acid transport"/>
    <property type="evidence" value="ECO:0007669"/>
    <property type="project" value="UniProtKB-KW"/>
</dbReference>
<gene>
    <name evidence="9" type="ORF">M0R45_017303</name>
</gene>
<dbReference type="GO" id="GO:0080143">
    <property type="term" value="P:regulation of amino acid export"/>
    <property type="evidence" value="ECO:0007669"/>
    <property type="project" value="InterPro"/>
</dbReference>
<evidence type="ECO:0000256" key="2">
    <source>
        <dbReference type="ARBA" id="ARBA00009977"/>
    </source>
</evidence>
<evidence type="ECO:0000256" key="7">
    <source>
        <dbReference type="ARBA" id="ARBA00023136"/>
    </source>
</evidence>
<reference evidence="9 10" key="1">
    <citation type="journal article" date="2023" name="G3 (Bethesda)">
        <title>A chromosome-length genome assembly and annotation of blackberry (Rubus argutus, cv. 'Hillquist').</title>
        <authorList>
            <person name="Bruna T."/>
            <person name="Aryal R."/>
            <person name="Dudchenko O."/>
            <person name="Sargent D.J."/>
            <person name="Mead D."/>
            <person name="Buti M."/>
            <person name="Cavallini A."/>
            <person name="Hytonen T."/>
            <person name="Andres J."/>
            <person name="Pham M."/>
            <person name="Weisz D."/>
            <person name="Mascagni F."/>
            <person name="Usai G."/>
            <person name="Natali L."/>
            <person name="Bassil N."/>
            <person name="Fernandez G.E."/>
            <person name="Lomsadze A."/>
            <person name="Armour M."/>
            <person name="Olukolu B."/>
            <person name="Poorten T."/>
            <person name="Britton C."/>
            <person name="Davik J."/>
            <person name="Ashrafi H."/>
            <person name="Aiden E.L."/>
            <person name="Borodovsky M."/>
            <person name="Worthington M."/>
        </authorList>
    </citation>
    <scope>NUCLEOTIDE SEQUENCE [LARGE SCALE GENOMIC DNA]</scope>
    <source>
        <strain evidence="9">PI 553951</strain>
    </source>
</reference>
<keyword evidence="6 8" id="KW-1133">Transmembrane helix</keyword>
<dbReference type="GO" id="GO:0016020">
    <property type="term" value="C:membrane"/>
    <property type="evidence" value="ECO:0007669"/>
    <property type="project" value="UniProtKB-SubCell"/>
</dbReference>
<dbReference type="InterPro" id="IPR040359">
    <property type="entry name" value="GDU"/>
</dbReference>
<evidence type="ECO:0000256" key="8">
    <source>
        <dbReference type="SAM" id="Phobius"/>
    </source>
</evidence>
<dbReference type="EMBL" id="JBEDUW010000003">
    <property type="protein sequence ID" value="KAK9940653.1"/>
    <property type="molecule type" value="Genomic_DNA"/>
</dbReference>
<evidence type="ECO:0000313" key="9">
    <source>
        <dbReference type="EMBL" id="KAK9940653.1"/>
    </source>
</evidence>
<evidence type="ECO:0000313" key="10">
    <source>
        <dbReference type="Proteomes" id="UP001457282"/>
    </source>
</evidence>
<keyword evidence="7 8" id="KW-0472">Membrane</keyword>
<accession>A0AAW1XVS5</accession>
<dbReference type="AlphaFoldDB" id="A0AAW1XVS5"/>
<evidence type="ECO:0000256" key="5">
    <source>
        <dbReference type="ARBA" id="ARBA00022970"/>
    </source>
</evidence>
<dbReference type="PANTHER" id="PTHR33228:SF49">
    <property type="entry name" value="PROTEIN GLUTAMINE DUMPER 5"/>
    <property type="match status" value="1"/>
</dbReference>
<dbReference type="Proteomes" id="UP001457282">
    <property type="component" value="Unassembled WGS sequence"/>
</dbReference>
<keyword evidence="5" id="KW-0029">Amino-acid transport</keyword>
<dbReference type="PANTHER" id="PTHR33228">
    <property type="entry name" value="PROTEIN GLUTAMINE DUMPER 4-RELATED"/>
    <property type="match status" value="1"/>
</dbReference>
<evidence type="ECO:0000256" key="1">
    <source>
        <dbReference type="ARBA" id="ARBA00004167"/>
    </source>
</evidence>
<comment type="similarity">
    <text evidence="2">Belongs to the GLUTAMINE DUMPER 1 (TC 9.B.60) family.</text>
</comment>
<comment type="subcellular location">
    <subcellularLocation>
        <location evidence="1">Membrane</location>
        <topology evidence="1">Single-pass membrane protein</topology>
    </subcellularLocation>
</comment>
<sequence length="139" mass="15144">MRSTIVATATISPAKPSTEAPQVMAQPRSTWHYPIPYLLGGLTTMVVLVGCALVILACSYWKRNGGGGGAERDLVPGEESVKVFKDKVLVILAGNENPTYLATPVPLCATKATCFEEESQKEENCEKLKEAQHHHQQHQ</sequence>
<evidence type="ECO:0000256" key="3">
    <source>
        <dbReference type="ARBA" id="ARBA00022448"/>
    </source>
</evidence>
<evidence type="ECO:0000256" key="4">
    <source>
        <dbReference type="ARBA" id="ARBA00022692"/>
    </source>
</evidence>
<feature type="transmembrane region" description="Helical" evidence="8">
    <location>
        <begin position="35"/>
        <end position="58"/>
    </location>
</feature>
<organism evidence="9 10">
    <name type="scientific">Rubus argutus</name>
    <name type="common">Southern blackberry</name>
    <dbReference type="NCBI Taxonomy" id="59490"/>
    <lineage>
        <taxon>Eukaryota</taxon>
        <taxon>Viridiplantae</taxon>
        <taxon>Streptophyta</taxon>
        <taxon>Embryophyta</taxon>
        <taxon>Tracheophyta</taxon>
        <taxon>Spermatophyta</taxon>
        <taxon>Magnoliopsida</taxon>
        <taxon>eudicotyledons</taxon>
        <taxon>Gunneridae</taxon>
        <taxon>Pentapetalae</taxon>
        <taxon>rosids</taxon>
        <taxon>fabids</taxon>
        <taxon>Rosales</taxon>
        <taxon>Rosaceae</taxon>
        <taxon>Rosoideae</taxon>
        <taxon>Rosoideae incertae sedis</taxon>
        <taxon>Rubus</taxon>
    </lineage>
</organism>
<keyword evidence="10" id="KW-1185">Reference proteome</keyword>
<comment type="caution">
    <text evidence="9">The sequence shown here is derived from an EMBL/GenBank/DDBJ whole genome shotgun (WGS) entry which is preliminary data.</text>
</comment>
<keyword evidence="4 8" id="KW-0812">Transmembrane</keyword>
<evidence type="ECO:0000256" key="6">
    <source>
        <dbReference type="ARBA" id="ARBA00022989"/>
    </source>
</evidence>
<keyword evidence="3" id="KW-0813">Transport</keyword>
<proteinExistence type="inferred from homology"/>
<protein>
    <submittedName>
        <fullName evidence="9">Uncharacterized protein</fullName>
    </submittedName>
</protein>